<accession>A0A0A8L9K0</accession>
<dbReference type="AlphaFoldDB" id="A0A0A8L9K0"/>
<dbReference type="OrthoDB" id="10462626at2759"/>
<evidence type="ECO:0000313" key="1">
    <source>
        <dbReference type="EMBL" id="CDO95609.1"/>
    </source>
</evidence>
<proteinExistence type="predicted"/>
<reference evidence="1 2" key="1">
    <citation type="submission" date="2014-03" db="EMBL/GenBank/DDBJ databases">
        <title>The genome of Kluyveromyces dobzhanskii.</title>
        <authorList>
            <person name="Nystedt B."/>
            <person name="Astrom S."/>
        </authorList>
    </citation>
    <scope>NUCLEOTIDE SEQUENCE [LARGE SCALE GENOMIC DNA]</scope>
    <source>
        <strain evidence="1 2">CBS 2104</strain>
    </source>
</reference>
<gene>
    <name evidence="1" type="ORF">KLDO_g3843B</name>
</gene>
<dbReference type="EMBL" id="CCBQ010000045">
    <property type="protein sequence ID" value="CDO95609.1"/>
    <property type="molecule type" value="Genomic_DNA"/>
</dbReference>
<keyword evidence="2" id="KW-1185">Reference proteome</keyword>
<dbReference type="Proteomes" id="UP000031516">
    <property type="component" value="Unassembled WGS sequence"/>
</dbReference>
<protein>
    <submittedName>
        <fullName evidence="1">WGS project CCBQ000000000 data, contig 00015</fullName>
    </submittedName>
</protein>
<sequence>MEGENNVKVEFDLLESEKVLLKHKWAKLLEEVSTEISISMDVMDFDVTKIIERSLHSYELQRVTEMGVGYDELLLRKQKNRQSTSMRKDRKKRDCIY</sequence>
<organism evidence="1 2">
    <name type="scientific">Kluyveromyces dobzhanskii CBS 2104</name>
    <dbReference type="NCBI Taxonomy" id="1427455"/>
    <lineage>
        <taxon>Eukaryota</taxon>
        <taxon>Fungi</taxon>
        <taxon>Dikarya</taxon>
        <taxon>Ascomycota</taxon>
        <taxon>Saccharomycotina</taxon>
        <taxon>Saccharomycetes</taxon>
        <taxon>Saccharomycetales</taxon>
        <taxon>Saccharomycetaceae</taxon>
        <taxon>Kluyveromyces</taxon>
    </lineage>
</organism>
<name>A0A0A8L9K0_9SACH</name>
<comment type="caution">
    <text evidence="1">The sequence shown here is derived from an EMBL/GenBank/DDBJ whole genome shotgun (WGS) entry which is preliminary data.</text>
</comment>
<evidence type="ECO:0000313" key="2">
    <source>
        <dbReference type="Proteomes" id="UP000031516"/>
    </source>
</evidence>